<dbReference type="KEGG" id="dwd:DSCW_52430"/>
<keyword evidence="5" id="KW-1185">Reference proteome</keyword>
<organism evidence="4 5">
    <name type="scientific">Desulfosarcina widdelii</name>
    <dbReference type="NCBI Taxonomy" id="947919"/>
    <lineage>
        <taxon>Bacteria</taxon>
        <taxon>Pseudomonadati</taxon>
        <taxon>Thermodesulfobacteriota</taxon>
        <taxon>Desulfobacteria</taxon>
        <taxon>Desulfobacterales</taxon>
        <taxon>Desulfosarcinaceae</taxon>
        <taxon>Desulfosarcina</taxon>
    </lineage>
</organism>
<dbReference type="GO" id="GO:0016836">
    <property type="term" value="F:hydro-lyase activity"/>
    <property type="evidence" value="ECO:0007669"/>
    <property type="project" value="UniProtKB-ARBA"/>
</dbReference>
<accession>A0A5K7Z7N5</accession>
<dbReference type="PANTHER" id="PTHR11941:SF54">
    <property type="entry name" value="ENOYL-COA HYDRATASE, MITOCHONDRIAL"/>
    <property type="match status" value="1"/>
</dbReference>
<dbReference type="Proteomes" id="UP000427769">
    <property type="component" value="Chromosome"/>
</dbReference>
<evidence type="ECO:0000256" key="2">
    <source>
        <dbReference type="ARBA" id="ARBA00023239"/>
    </source>
</evidence>
<reference evidence="4 5" key="1">
    <citation type="submission" date="2019-11" db="EMBL/GenBank/DDBJ databases">
        <title>Comparative genomics of hydrocarbon-degrading Desulfosarcina strains.</title>
        <authorList>
            <person name="Watanabe M."/>
            <person name="Kojima H."/>
            <person name="Fukui M."/>
        </authorList>
    </citation>
    <scope>NUCLEOTIDE SEQUENCE [LARGE SCALE GENOMIC DNA]</scope>
    <source>
        <strain evidence="4 5">PP31</strain>
    </source>
</reference>
<evidence type="ECO:0000313" key="5">
    <source>
        <dbReference type="Proteomes" id="UP000427769"/>
    </source>
</evidence>
<proteinExistence type="inferred from homology"/>
<dbReference type="EMBL" id="AP021875">
    <property type="protein sequence ID" value="BBO77826.1"/>
    <property type="molecule type" value="Genomic_DNA"/>
</dbReference>
<dbReference type="InterPro" id="IPR014748">
    <property type="entry name" value="Enoyl-CoA_hydra_C"/>
</dbReference>
<dbReference type="Pfam" id="PF00378">
    <property type="entry name" value="ECH_1"/>
    <property type="match status" value="1"/>
</dbReference>
<evidence type="ECO:0000256" key="1">
    <source>
        <dbReference type="ARBA" id="ARBA00005254"/>
    </source>
</evidence>
<protein>
    <submittedName>
        <fullName evidence="4">Crotonase</fullName>
    </submittedName>
</protein>
<evidence type="ECO:0000256" key="3">
    <source>
        <dbReference type="RuleBase" id="RU003707"/>
    </source>
</evidence>
<evidence type="ECO:0000313" key="4">
    <source>
        <dbReference type="EMBL" id="BBO77826.1"/>
    </source>
</evidence>
<dbReference type="Gene3D" id="3.90.226.10">
    <property type="entry name" value="2-enoyl-CoA Hydratase, Chain A, domain 1"/>
    <property type="match status" value="1"/>
</dbReference>
<dbReference type="CDD" id="cd06558">
    <property type="entry name" value="crotonase-like"/>
    <property type="match status" value="1"/>
</dbReference>
<dbReference type="InterPro" id="IPR018376">
    <property type="entry name" value="Enoyl-CoA_hyd/isom_CS"/>
</dbReference>
<dbReference type="OrthoDB" id="5365311at2"/>
<comment type="similarity">
    <text evidence="1 3">Belongs to the enoyl-CoA hydratase/isomerase family.</text>
</comment>
<dbReference type="FunFam" id="3.90.226.10:FF:000009">
    <property type="entry name" value="Carnitinyl-CoA dehydratase"/>
    <property type="match status" value="1"/>
</dbReference>
<dbReference type="AlphaFoldDB" id="A0A5K7Z7N5"/>
<sequence>MDIMRRNELKQRGDMNFETISLIREDKIGIITIDRPDRYNALDLQTEIEIGSAMDELDDESIKGVMITGEGEKAFSAGADIVPYLEMNLVKSIPYMKKLKEVLWKIENFNKPVLAAINGFCLGGGLELALACHFRIASDKSVFGFPEIDVGVFPGNGGSQRLARLIGKGRALWYVATGDQIKAEDALALGIVHKIVPRATLLDSCKDFLLNNLFKKPPIALYAAITSINKGVEMDLDSACQLDLDLASLCMGTEDFKEGVKAFVEKRKPKFKGV</sequence>
<dbReference type="SUPFAM" id="SSF52096">
    <property type="entry name" value="ClpP/crotonase"/>
    <property type="match status" value="1"/>
</dbReference>
<dbReference type="FunFam" id="1.10.12.10:FF:000001">
    <property type="entry name" value="Probable enoyl-CoA hydratase, mitochondrial"/>
    <property type="match status" value="1"/>
</dbReference>
<dbReference type="GO" id="GO:0006635">
    <property type="term" value="P:fatty acid beta-oxidation"/>
    <property type="evidence" value="ECO:0007669"/>
    <property type="project" value="TreeGrafter"/>
</dbReference>
<dbReference type="Gene3D" id="1.10.12.10">
    <property type="entry name" value="Lyase 2-enoyl-coa Hydratase, Chain A, domain 2"/>
    <property type="match status" value="1"/>
</dbReference>
<dbReference type="PANTHER" id="PTHR11941">
    <property type="entry name" value="ENOYL-COA HYDRATASE-RELATED"/>
    <property type="match status" value="1"/>
</dbReference>
<name>A0A5K7Z7N5_9BACT</name>
<gene>
    <name evidence="4" type="ORF">DSCW_52430</name>
</gene>
<dbReference type="PROSITE" id="PS00166">
    <property type="entry name" value="ENOYL_COA_HYDRATASE"/>
    <property type="match status" value="1"/>
</dbReference>
<dbReference type="InterPro" id="IPR001753">
    <property type="entry name" value="Enoyl-CoA_hydra/iso"/>
</dbReference>
<dbReference type="InterPro" id="IPR029045">
    <property type="entry name" value="ClpP/crotonase-like_dom_sf"/>
</dbReference>
<keyword evidence="2" id="KW-0456">Lyase</keyword>